<evidence type="ECO:0000256" key="7">
    <source>
        <dbReference type="ARBA" id="ARBA00014401"/>
    </source>
</evidence>
<evidence type="ECO:0000259" key="22">
    <source>
        <dbReference type="PROSITE" id="PS51671"/>
    </source>
</evidence>
<dbReference type="PROSITE" id="PS00857">
    <property type="entry name" value="PREPHENATE_DEHYDR_1"/>
    <property type="match status" value="1"/>
</dbReference>
<protein>
    <recommendedName>
        <fullName evidence="7">Bifunctional chorismate mutase/prephenate dehydratase</fullName>
        <ecNumber evidence="6">4.2.1.51</ecNumber>
    </recommendedName>
    <alternativeName>
        <fullName evidence="17">Chorismate mutase-prephenate dehydratase</fullName>
    </alternativeName>
    <alternativeName>
        <fullName evidence="8">Prephenate dehydratase</fullName>
    </alternativeName>
    <alternativeName>
        <fullName evidence="16">p-protein</fullName>
    </alternativeName>
</protein>
<comment type="pathway">
    <text evidence="4">Amino-acid biosynthesis; L-phenylalanine biosynthesis; phenylpyruvate from prephenate: step 1/1.</text>
</comment>
<dbReference type="PANTHER" id="PTHR21022:SF19">
    <property type="entry name" value="PREPHENATE DEHYDRATASE-RELATED"/>
    <property type="match status" value="1"/>
</dbReference>
<evidence type="ECO:0000256" key="2">
    <source>
        <dbReference type="ARBA" id="ARBA00002364"/>
    </source>
</evidence>
<keyword evidence="12" id="KW-0584">Phenylalanine biosynthesis</keyword>
<dbReference type="GO" id="GO:0004106">
    <property type="term" value="F:chorismate mutase activity"/>
    <property type="evidence" value="ECO:0007669"/>
    <property type="project" value="UniProtKB-EC"/>
</dbReference>
<evidence type="ECO:0000256" key="18">
    <source>
        <dbReference type="ARBA" id="ARBA00047848"/>
    </source>
</evidence>
<evidence type="ECO:0000259" key="21">
    <source>
        <dbReference type="PROSITE" id="PS51171"/>
    </source>
</evidence>
<evidence type="ECO:0000256" key="15">
    <source>
        <dbReference type="ARBA" id="ARBA00023268"/>
    </source>
</evidence>
<dbReference type="PIRSF" id="PIRSF001500">
    <property type="entry name" value="Chor_mut_pdt_Ppr"/>
    <property type="match status" value="1"/>
</dbReference>
<dbReference type="InterPro" id="IPR008242">
    <property type="entry name" value="Chor_mutase/pphenate_deHydtase"/>
</dbReference>
<accession>B0MKG2</accession>
<keyword evidence="14" id="KW-0456">Lyase</keyword>
<evidence type="ECO:0000256" key="17">
    <source>
        <dbReference type="ARBA" id="ARBA00031520"/>
    </source>
</evidence>
<evidence type="ECO:0000256" key="5">
    <source>
        <dbReference type="ARBA" id="ARBA00004817"/>
    </source>
</evidence>
<evidence type="ECO:0000313" key="23">
    <source>
        <dbReference type="EMBL" id="EDS01813.1"/>
    </source>
</evidence>
<feature type="site" description="Essential for prephenate dehydratase activity" evidence="19">
    <location>
        <position position="275"/>
    </location>
</feature>
<keyword evidence="13 23" id="KW-0413">Isomerase</keyword>
<comment type="function">
    <text evidence="2">Catalyzes the Claisen rearrangement of chorismate to prephenate and the decarboxylation/dehydration of prephenate to phenylpyruvate.</text>
</comment>
<evidence type="ECO:0000256" key="12">
    <source>
        <dbReference type="ARBA" id="ARBA00023222"/>
    </source>
</evidence>
<evidence type="ECO:0000256" key="11">
    <source>
        <dbReference type="ARBA" id="ARBA00023141"/>
    </source>
</evidence>
<dbReference type="Pfam" id="PF01817">
    <property type="entry name" value="CM_2"/>
    <property type="match status" value="1"/>
</dbReference>
<evidence type="ECO:0000256" key="14">
    <source>
        <dbReference type="ARBA" id="ARBA00023239"/>
    </source>
</evidence>
<dbReference type="GO" id="GO:0005737">
    <property type="term" value="C:cytoplasm"/>
    <property type="evidence" value="ECO:0007669"/>
    <property type="project" value="UniProtKB-SubCell"/>
</dbReference>
<evidence type="ECO:0000256" key="1">
    <source>
        <dbReference type="ARBA" id="ARBA00000824"/>
    </source>
</evidence>
<dbReference type="InterPro" id="IPR045865">
    <property type="entry name" value="ACT-like_dom_sf"/>
</dbReference>
<evidence type="ECO:0000256" key="9">
    <source>
        <dbReference type="ARBA" id="ARBA00022490"/>
    </source>
</evidence>
<dbReference type="SUPFAM" id="SSF53850">
    <property type="entry name" value="Periplasmic binding protein-like II"/>
    <property type="match status" value="1"/>
</dbReference>
<dbReference type="GO" id="GO:0046417">
    <property type="term" value="P:chorismate metabolic process"/>
    <property type="evidence" value="ECO:0007669"/>
    <property type="project" value="InterPro"/>
</dbReference>
<feature type="domain" description="Chorismate mutase" evidence="20">
    <location>
        <begin position="4"/>
        <end position="93"/>
    </location>
</feature>
<keyword evidence="10" id="KW-0028">Amino-acid biosynthesis</keyword>
<dbReference type="PROSITE" id="PS51671">
    <property type="entry name" value="ACT"/>
    <property type="match status" value="1"/>
</dbReference>
<comment type="subcellular location">
    <subcellularLocation>
        <location evidence="3">Cytoplasm</location>
    </subcellularLocation>
</comment>
<evidence type="ECO:0000256" key="10">
    <source>
        <dbReference type="ARBA" id="ARBA00022605"/>
    </source>
</evidence>
<dbReference type="InterPro" id="IPR002912">
    <property type="entry name" value="ACT_dom"/>
</dbReference>
<dbReference type="EC" id="4.2.1.51" evidence="6"/>
<dbReference type="GO" id="GO:0004664">
    <property type="term" value="F:prephenate dehydratase activity"/>
    <property type="evidence" value="ECO:0007669"/>
    <property type="project" value="UniProtKB-EC"/>
</dbReference>
<gene>
    <name evidence="23" type="ORF">EUBSIR_00295</name>
</gene>
<evidence type="ECO:0000256" key="13">
    <source>
        <dbReference type="ARBA" id="ARBA00023235"/>
    </source>
</evidence>
<comment type="caution">
    <text evidence="23">The sequence shown here is derived from an EMBL/GenBank/DDBJ whole genome shotgun (WGS) entry which is preliminary data.</text>
</comment>
<evidence type="ECO:0000259" key="20">
    <source>
        <dbReference type="PROSITE" id="PS51168"/>
    </source>
</evidence>
<comment type="pathway">
    <text evidence="5">Metabolic intermediate biosynthesis; prephenate biosynthesis; prephenate from chorismate: step 1/1.</text>
</comment>
<dbReference type="GO" id="GO:0009094">
    <property type="term" value="P:L-phenylalanine biosynthetic process"/>
    <property type="evidence" value="ECO:0007669"/>
    <property type="project" value="UniProtKB-UniPathway"/>
</dbReference>
<keyword evidence="9" id="KW-0963">Cytoplasm</keyword>
<proteinExistence type="predicted"/>
<dbReference type="InterPro" id="IPR001086">
    <property type="entry name" value="Preph_deHydtase"/>
</dbReference>
<dbReference type="SMART" id="SM00830">
    <property type="entry name" value="CM_2"/>
    <property type="match status" value="1"/>
</dbReference>
<feature type="domain" description="ACT" evidence="22">
    <location>
        <begin position="294"/>
        <end position="381"/>
    </location>
</feature>
<dbReference type="PROSITE" id="PS51171">
    <property type="entry name" value="PREPHENATE_DEHYDR_3"/>
    <property type="match status" value="1"/>
</dbReference>
<evidence type="ECO:0000313" key="24">
    <source>
        <dbReference type="Proteomes" id="UP000005326"/>
    </source>
</evidence>
<dbReference type="PROSITE" id="PS51168">
    <property type="entry name" value="CHORISMATE_MUT_2"/>
    <property type="match status" value="1"/>
</dbReference>
<organism evidence="23 24">
    <name type="scientific">[Eubacterium] siraeum DSM 15702</name>
    <dbReference type="NCBI Taxonomy" id="428128"/>
    <lineage>
        <taxon>Bacteria</taxon>
        <taxon>Bacillati</taxon>
        <taxon>Bacillota</taxon>
        <taxon>Clostridia</taxon>
        <taxon>Eubacteriales</taxon>
        <taxon>Oscillospiraceae</taxon>
        <taxon>Oscillospiraceae incertae sedis</taxon>
    </lineage>
</organism>
<dbReference type="AlphaFoldDB" id="B0MKG2"/>
<keyword evidence="11" id="KW-0057">Aromatic amino acid biosynthesis</keyword>
<reference evidence="23" key="2">
    <citation type="submission" date="2014-06" db="EMBL/GenBank/DDBJ databases">
        <title>Draft genome sequence of Eubacterium siraeum (DSM 15702).</title>
        <authorList>
            <person name="Sudarsanam P."/>
            <person name="Ley R."/>
            <person name="Guruge J."/>
            <person name="Turnbaugh P.J."/>
            <person name="Mahowald M."/>
            <person name="Liep D."/>
            <person name="Gordon J."/>
        </authorList>
    </citation>
    <scope>NUCLEOTIDE SEQUENCE</scope>
    <source>
        <strain evidence="23">DSM 15702</strain>
    </source>
</reference>
<keyword evidence="15" id="KW-0511">Multifunctional enzyme</keyword>
<dbReference type="InterPro" id="IPR018528">
    <property type="entry name" value="Preph_deHydtase_CS"/>
</dbReference>
<dbReference type="Gene3D" id="1.20.59.10">
    <property type="entry name" value="Chorismate mutase"/>
    <property type="match status" value="1"/>
</dbReference>
<dbReference type="CDD" id="cd04905">
    <property type="entry name" value="ACT_CM-PDT"/>
    <property type="match status" value="1"/>
</dbReference>
<keyword evidence="24" id="KW-1185">Reference proteome</keyword>
<evidence type="ECO:0000256" key="16">
    <source>
        <dbReference type="ARBA" id="ARBA00031175"/>
    </source>
</evidence>
<dbReference type="CDD" id="cd13631">
    <property type="entry name" value="PBP2_Ct-PDT_like"/>
    <property type="match status" value="1"/>
</dbReference>
<feature type="domain" description="Prephenate dehydratase" evidence="21">
    <location>
        <begin position="110"/>
        <end position="282"/>
    </location>
</feature>
<dbReference type="SUPFAM" id="SSF55021">
    <property type="entry name" value="ACT-like"/>
    <property type="match status" value="1"/>
</dbReference>
<dbReference type="Gene3D" id="3.40.190.10">
    <property type="entry name" value="Periplasmic binding protein-like II"/>
    <property type="match status" value="2"/>
</dbReference>
<dbReference type="InterPro" id="IPR036979">
    <property type="entry name" value="CM_dom_sf"/>
</dbReference>
<dbReference type="UniPathway" id="UPA00121">
    <property type="reaction ID" value="UER00345"/>
</dbReference>
<evidence type="ECO:0000256" key="19">
    <source>
        <dbReference type="PIRSR" id="PIRSR001500-2"/>
    </source>
</evidence>
<dbReference type="UniPathway" id="UPA00120">
    <property type="reaction ID" value="UER00203"/>
</dbReference>
<dbReference type="InterPro" id="IPR036263">
    <property type="entry name" value="Chorismate_II_sf"/>
</dbReference>
<sequence length="381" mass="43230">MKKRRVKMDLKEIRKEIDATDDEILRLFLKRMDLCVGVAKYKKENNMQVFQGKREQEILERIKSESPDDLAEGAGQLFTCIMDISKCLQQRILSDAPVPHFESPKIQPVRIACPGTKGSNTEEASVKLFPDSEIDFYPDFSDVFEAVENGGADYGVLPIENSTAGDIRQTYDLLAKYNFYICKRTQIKINHCLAAKPGADIKTIYSHEQALKQCFGFLKGYPARQVPYANTALAAEMVANSDDNTIAAICSERCAELYGLETVKRDIADNPDNTTRFICISKRPEVTPDADIISICMSLPHTTGSLYRMLIRFALYGLNITKIESAPVPQAKQDIKRETFDVVFYLDFEGNALDPEVVRLMTILEEEMKYFKFLGNYKHFD</sequence>
<dbReference type="Proteomes" id="UP000005326">
    <property type="component" value="Unassembled WGS sequence"/>
</dbReference>
<evidence type="ECO:0000256" key="8">
    <source>
        <dbReference type="ARBA" id="ARBA00021872"/>
    </source>
</evidence>
<comment type="catalytic activity">
    <reaction evidence="1">
        <text>chorismate = prephenate</text>
        <dbReference type="Rhea" id="RHEA:13897"/>
        <dbReference type="ChEBI" id="CHEBI:29748"/>
        <dbReference type="ChEBI" id="CHEBI:29934"/>
        <dbReference type="EC" id="5.4.99.5"/>
    </reaction>
</comment>
<evidence type="ECO:0000256" key="4">
    <source>
        <dbReference type="ARBA" id="ARBA00004741"/>
    </source>
</evidence>
<dbReference type="SUPFAM" id="SSF48600">
    <property type="entry name" value="Chorismate mutase II"/>
    <property type="match status" value="1"/>
</dbReference>
<reference evidence="23" key="1">
    <citation type="submission" date="2007-10" db="EMBL/GenBank/DDBJ databases">
        <authorList>
            <person name="Fulton L."/>
            <person name="Clifton S."/>
            <person name="Fulton B."/>
            <person name="Xu J."/>
            <person name="Minx P."/>
            <person name="Pepin K.H."/>
            <person name="Johnson M."/>
            <person name="Thiruvilangam P."/>
            <person name="Bhonagiri V."/>
            <person name="Nash W.E."/>
            <person name="Mardis E.R."/>
            <person name="Wilson R.K."/>
        </authorList>
    </citation>
    <scope>NUCLEOTIDE SEQUENCE [LARGE SCALE GENOMIC DNA]</scope>
    <source>
        <strain evidence="23">DSM 15702</strain>
    </source>
</reference>
<dbReference type="PANTHER" id="PTHR21022">
    <property type="entry name" value="PREPHENATE DEHYDRATASE P PROTEIN"/>
    <property type="match status" value="1"/>
</dbReference>
<dbReference type="InterPro" id="IPR002701">
    <property type="entry name" value="CM_II_prokaryot"/>
</dbReference>
<name>B0MKG2_9FIRM</name>
<evidence type="ECO:0000256" key="3">
    <source>
        <dbReference type="ARBA" id="ARBA00004496"/>
    </source>
</evidence>
<dbReference type="Gene3D" id="3.30.70.260">
    <property type="match status" value="1"/>
</dbReference>
<dbReference type="Pfam" id="PF00800">
    <property type="entry name" value="PDT"/>
    <property type="match status" value="1"/>
</dbReference>
<evidence type="ECO:0000256" key="6">
    <source>
        <dbReference type="ARBA" id="ARBA00013147"/>
    </source>
</evidence>
<comment type="catalytic activity">
    <reaction evidence="18">
        <text>prephenate + H(+) = 3-phenylpyruvate + CO2 + H2O</text>
        <dbReference type="Rhea" id="RHEA:21648"/>
        <dbReference type="ChEBI" id="CHEBI:15377"/>
        <dbReference type="ChEBI" id="CHEBI:15378"/>
        <dbReference type="ChEBI" id="CHEBI:16526"/>
        <dbReference type="ChEBI" id="CHEBI:18005"/>
        <dbReference type="ChEBI" id="CHEBI:29934"/>
        <dbReference type="EC" id="4.2.1.51"/>
    </reaction>
</comment>
<dbReference type="EMBL" id="ABCA03000030">
    <property type="protein sequence ID" value="EDS01813.1"/>
    <property type="molecule type" value="Genomic_DNA"/>
</dbReference>